<gene>
    <name evidence="2" type="ORF">Q9R08_01215</name>
</gene>
<feature type="domain" description="CobQ/CobB/MinD/ParA nucleotide binding" evidence="1">
    <location>
        <begin position="19"/>
        <end position="175"/>
    </location>
</feature>
<comment type="caution">
    <text evidence="2">The sequence shown here is derived from an EMBL/GenBank/DDBJ whole genome shotgun (WGS) entry which is preliminary data.</text>
</comment>
<reference evidence="2 3" key="1">
    <citation type="submission" date="2023-08" db="EMBL/GenBank/DDBJ databases">
        <title>Microbacterium psychrotolerans sp. nov., a psychrotolerant bacterium isolated from soil in Heilongjiang Province, China.</title>
        <authorList>
            <person name="An P."/>
            <person name="Zhao D."/>
            <person name="Xiang H."/>
        </authorList>
    </citation>
    <scope>NUCLEOTIDE SEQUENCE [LARGE SCALE GENOMIC DNA]</scope>
    <source>
        <strain evidence="2 3">QXD-8</strain>
    </source>
</reference>
<evidence type="ECO:0000259" key="1">
    <source>
        <dbReference type="Pfam" id="PF01656"/>
    </source>
</evidence>
<evidence type="ECO:0000313" key="2">
    <source>
        <dbReference type="EMBL" id="MDQ7876587.1"/>
    </source>
</evidence>
<dbReference type="InterPro" id="IPR027417">
    <property type="entry name" value="P-loop_NTPase"/>
</dbReference>
<dbReference type="Proteomes" id="UP001235133">
    <property type="component" value="Unassembled WGS sequence"/>
</dbReference>
<dbReference type="RefSeq" id="WP_308865989.1">
    <property type="nucleotide sequence ID" value="NZ_JAVFWO010000001.1"/>
</dbReference>
<keyword evidence="3" id="KW-1185">Reference proteome</keyword>
<sequence>MTELDTHRANNGSIAMAIVAVANQKGGVGKTTVTMQVAAELSRRHRVLVVDVDRQQSTVWWAENASDRMPFDFAGSQHPNMLSRLRELRADYELVLVDTPGSLEDTAVLETVLDAADYALVPVTPEPLAVEPTLRTLSRLIEPRQLRHGVVLNRIDPRVPNQLETWQRLLDSDLGVPRLESYLRQYKVQADAPVLGQLVTTLRRNRRTEGPIADIAAIGRELEQLLSPELAGTW</sequence>
<evidence type="ECO:0000313" key="3">
    <source>
        <dbReference type="Proteomes" id="UP001235133"/>
    </source>
</evidence>
<dbReference type="CDD" id="cd02042">
    <property type="entry name" value="ParAB_family"/>
    <property type="match status" value="1"/>
</dbReference>
<dbReference type="EMBL" id="JAVFWO010000001">
    <property type="protein sequence ID" value="MDQ7876587.1"/>
    <property type="molecule type" value="Genomic_DNA"/>
</dbReference>
<dbReference type="PANTHER" id="PTHR13696:SF96">
    <property type="entry name" value="COBQ_COBB_MIND_PARA NUCLEOTIDE BINDING DOMAIN-CONTAINING PROTEIN"/>
    <property type="match status" value="1"/>
</dbReference>
<dbReference type="Gene3D" id="3.40.50.300">
    <property type="entry name" value="P-loop containing nucleotide triphosphate hydrolases"/>
    <property type="match status" value="1"/>
</dbReference>
<protein>
    <submittedName>
        <fullName evidence="2">ParA family protein</fullName>
    </submittedName>
</protein>
<dbReference type="Pfam" id="PF01656">
    <property type="entry name" value="CbiA"/>
    <property type="match status" value="1"/>
</dbReference>
<name>A0ABU0YW97_9MICO</name>
<dbReference type="InterPro" id="IPR050678">
    <property type="entry name" value="DNA_Partitioning_ATPase"/>
</dbReference>
<dbReference type="PANTHER" id="PTHR13696">
    <property type="entry name" value="P-LOOP CONTAINING NUCLEOSIDE TRIPHOSPHATE HYDROLASE"/>
    <property type="match status" value="1"/>
</dbReference>
<dbReference type="InterPro" id="IPR002586">
    <property type="entry name" value="CobQ/CobB/MinD/ParA_Nub-bd_dom"/>
</dbReference>
<organism evidence="2 3">
    <name type="scientific">Microbacterium psychrotolerans</name>
    <dbReference type="NCBI Taxonomy" id="3068321"/>
    <lineage>
        <taxon>Bacteria</taxon>
        <taxon>Bacillati</taxon>
        <taxon>Actinomycetota</taxon>
        <taxon>Actinomycetes</taxon>
        <taxon>Micrococcales</taxon>
        <taxon>Microbacteriaceae</taxon>
        <taxon>Microbacterium</taxon>
    </lineage>
</organism>
<dbReference type="SUPFAM" id="SSF52540">
    <property type="entry name" value="P-loop containing nucleoside triphosphate hydrolases"/>
    <property type="match status" value="1"/>
</dbReference>
<accession>A0ABU0YW97</accession>
<proteinExistence type="predicted"/>